<keyword evidence="2" id="KW-1185">Reference proteome</keyword>
<evidence type="ECO:0000313" key="2">
    <source>
        <dbReference type="Proteomes" id="UP001053296"/>
    </source>
</evidence>
<sequence>MDFATIASLRKYLSIKHSSPGMITVKFALALMKDPQALKLAQSPPEMPAAVTESKLNLFSRTLSMHYDATQVSPALLEELITTENDDHAADIVERLHTQLSL</sequence>
<name>A0ABN6ERB1_9BACT</name>
<reference evidence="1" key="1">
    <citation type="journal article" date="2022" name="Arch. Microbiol.">
        <title>Pseudodesulfovibrio sediminis sp. nov., a mesophilic and neutrophilic sulfate-reducing bacterium isolated from sediment of a brackish lake.</title>
        <authorList>
            <person name="Takahashi A."/>
            <person name="Kojima H."/>
            <person name="Watanabe M."/>
            <person name="Fukui M."/>
        </authorList>
    </citation>
    <scope>NUCLEOTIDE SEQUENCE</scope>
    <source>
        <strain evidence="1">SF6</strain>
    </source>
</reference>
<accession>A0ABN6ERB1</accession>
<evidence type="ECO:0000313" key="1">
    <source>
        <dbReference type="EMBL" id="BCS87769.1"/>
    </source>
</evidence>
<dbReference type="RefSeq" id="WP_229594334.1">
    <property type="nucleotide sequence ID" value="NZ_AP024485.1"/>
</dbReference>
<proteinExistence type="predicted"/>
<gene>
    <name evidence="1" type="ORF">PSDVSF_10110</name>
</gene>
<dbReference type="EMBL" id="AP024485">
    <property type="protein sequence ID" value="BCS87769.1"/>
    <property type="molecule type" value="Genomic_DNA"/>
</dbReference>
<protein>
    <submittedName>
        <fullName evidence="1">Uncharacterized protein</fullName>
    </submittedName>
</protein>
<dbReference type="Proteomes" id="UP001053296">
    <property type="component" value="Chromosome"/>
</dbReference>
<organism evidence="1 2">
    <name type="scientific">Pseudodesulfovibrio sediminis</name>
    <dbReference type="NCBI Taxonomy" id="2810563"/>
    <lineage>
        <taxon>Bacteria</taxon>
        <taxon>Pseudomonadati</taxon>
        <taxon>Thermodesulfobacteriota</taxon>
        <taxon>Desulfovibrionia</taxon>
        <taxon>Desulfovibrionales</taxon>
        <taxon>Desulfovibrionaceae</taxon>
    </lineage>
</organism>